<accession>A0A1V9FWV5</accession>
<keyword evidence="2" id="KW-1185">Reference proteome</keyword>
<dbReference type="Proteomes" id="UP000192796">
    <property type="component" value="Unassembled WGS sequence"/>
</dbReference>
<comment type="caution">
    <text evidence="1">The sequence shown here is derived from an EMBL/GenBank/DDBJ whole genome shotgun (WGS) entry which is preliminary data.</text>
</comment>
<name>A0A1V9FWV5_9BACT</name>
<sequence>MAEPLKIKVDFSSEGKALLHFITETQEGKYTAIKPDLTQIKYKRLKIQERENSDSFDNENEGNLLLGLSF</sequence>
<organism evidence="1 2">
    <name type="scientific">Niastella vici</name>
    <dbReference type="NCBI Taxonomy" id="1703345"/>
    <lineage>
        <taxon>Bacteria</taxon>
        <taxon>Pseudomonadati</taxon>
        <taxon>Bacteroidota</taxon>
        <taxon>Chitinophagia</taxon>
        <taxon>Chitinophagales</taxon>
        <taxon>Chitinophagaceae</taxon>
        <taxon>Niastella</taxon>
    </lineage>
</organism>
<evidence type="ECO:0000313" key="2">
    <source>
        <dbReference type="Proteomes" id="UP000192796"/>
    </source>
</evidence>
<reference evidence="1 2" key="1">
    <citation type="submission" date="2016-03" db="EMBL/GenBank/DDBJ databases">
        <title>Niastella vici sp. nov., isolated from farmland soil.</title>
        <authorList>
            <person name="Chen L."/>
            <person name="Wang D."/>
            <person name="Yang S."/>
            <person name="Wang G."/>
        </authorList>
    </citation>
    <scope>NUCLEOTIDE SEQUENCE [LARGE SCALE GENOMIC DNA]</scope>
    <source>
        <strain evidence="1 2">DJ57</strain>
    </source>
</reference>
<evidence type="ECO:0000313" key="1">
    <source>
        <dbReference type="EMBL" id="OQP62804.1"/>
    </source>
</evidence>
<protein>
    <submittedName>
        <fullName evidence="1">Uncharacterized protein</fullName>
    </submittedName>
</protein>
<dbReference type="EMBL" id="LVYD01000048">
    <property type="protein sequence ID" value="OQP62804.1"/>
    <property type="molecule type" value="Genomic_DNA"/>
</dbReference>
<gene>
    <name evidence="1" type="ORF">A3860_26185</name>
</gene>
<dbReference type="OrthoDB" id="9963619at2"/>
<dbReference type="RefSeq" id="WP_081148169.1">
    <property type="nucleotide sequence ID" value="NZ_LVYD01000048.1"/>
</dbReference>
<proteinExistence type="predicted"/>
<dbReference type="AlphaFoldDB" id="A0A1V9FWV5"/>